<dbReference type="AlphaFoldDB" id="A7SDQ1"/>
<gene>
    <name evidence="3" type="ORF">NEMVEDRAFT_v1g210692</name>
</gene>
<organism evidence="3 4">
    <name type="scientific">Nematostella vectensis</name>
    <name type="common">Starlet sea anemone</name>
    <dbReference type="NCBI Taxonomy" id="45351"/>
    <lineage>
        <taxon>Eukaryota</taxon>
        <taxon>Metazoa</taxon>
        <taxon>Cnidaria</taxon>
        <taxon>Anthozoa</taxon>
        <taxon>Hexacorallia</taxon>
        <taxon>Actiniaria</taxon>
        <taxon>Edwardsiidae</taxon>
        <taxon>Nematostella</taxon>
    </lineage>
</organism>
<feature type="transmembrane region" description="Helical" evidence="1">
    <location>
        <begin position="36"/>
        <end position="62"/>
    </location>
</feature>
<evidence type="ECO:0000256" key="1">
    <source>
        <dbReference type="SAM" id="Phobius"/>
    </source>
</evidence>
<accession>A7SDQ1</accession>
<keyword evidence="1" id="KW-1133">Transmembrane helix</keyword>
<evidence type="ECO:0000313" key="4">
    <source>
        <dbReference type="Proteomes" id="UP000001593"/>
    </source>
</evidence>
<feature type="domain" description="Purple acid phosphatase C-terminal" evidence="2">
    <location>
        <begin position="98"/>
        <end position="144"/>
    </location>
</feature>
<feature type="non-terminal residue" evidence="3">
    <location>
        <position position="1"/>
    </location>
</feature>
<reference evidence="3 4" key="1">
    <citation type="journal article" date="2007" name="Science">
        <title>Sea anemone genome reveals ancestral eumetazoan gene repertoire and genomic organization.</title>
        <authorList>
            <person name="Putnam N.H."/>
            <person name="Srivastava M."/>
            <person name="Hellsten U."/>
            <person name="Dirks B."/>
            <person name="Chapman J."/>
            <person name="Salamov A."/>
            <person name="Terry A."/>
            <person name="Shapiro H."/>
            <person name="Lindquist E."/>
            <person name="Kapitonov V.V."/>
            <person name="Jurka J."/>
            <person name="Genikhovich G."/>
            <person name="Grigoriev I.V."/>
            <person name="Lucas S.M."/>
            <person name="Steele R.E."/>
            <person name="Finnerty J.R."/>
            <person name="Technau U."/>
            <person name="Martindale M.Q."/>
            <person name="Rokhsar D.S."/>
        </authorList>
    </citation>
    <scope>NUCLEOTIDE SEQUENCE [LARGE SCALE GENOMIC DNA]</scope>
    <source>
        <strain evidence="4">CH2 X CH6</strain>
    </source>
</reference>
<protein>
    <recommendedName>
        <fullName evidence="2">Purple acid phosphatase C-terminal domain-containing protein</fullName>
    </recommendedName>
</protein>
<evidence type="ECO:0000313" key="3">
    <source>
        <dbReference type="EMBL" id="EDO38115.1"/>
    </source>
</evidence>
<dbReference type="PANTHER" id="PTHR45867:SF3">
    <property type="entry name" value="ACID PHOSPHATASE TYPE 7"/>
    <property type="match status" value="1"/>
</dbReference>
<evidence type="ECO:0000259" key="2">
    <source>
        <dbReference type="Pfam" id="PF14008"/>
    </source>
</evidence>
<dbReference type="EMBL" id="DS469632">
    <property type="protein sequence ID" value="EDO38115.1"/>
    <property type="molecule type" value="Genomic_DNA"/>
</dbReference>
<dbReference type="Proteomes" id="UP000001593">
    <property type="component" value="Unassembled WGS sequence"/>
</dbReference>
<keyword evidence="1" id="KW-0472">Membrane</keyword>
<dbReference type="Pfam" id="PF14008">
    <property type="entry name" value="Metallophos_C"/>
    <property type="match status" value="1"/>
</dbReference>
<dbReference type="HOGENOM" id="CLU_1323800_0_0_1"/>
<keyword evidence="4" id="KW-1185">Reference proteome</keyword>
<dbReference type="InterPro" id="IPR025733">
    <property type="entry name" value="PAPs_C"/>
</dbReference>
<dbReference type="InterPro" id="IPR029052">
    <property type="entry name" value="Metallo-depent_PP-like"/>
</dbReference>
<proteinExistence type="predicted"/>
<dbReference type="eggNOG" id="KOG1378">
    <property type="taxonomic scope" value="Eukaryota"/>
</dbReference>
<feature type="transmembrane region" description="Helical" evidence="1">
    <location>
        <begin position="6"/>
        <end position="29"/>
    </location>
</feature>
<name>A7SDQ1_NEMVE</name>
<dbReference type="Gene3D" id="3.60.21.10">
    <property type="match status" value="1"/>
</dbReference>
<feature type="transmembrane region" description="Helical" evidence="1">
    <location>
        <begin position="68"/>
        <end position="92"/>
    </location>
</feature>
<keyword evidence="1" id="KW-0812">Transmembrane</keyword>
<sequence>VVVTAVASVVVVTAVASVVVVTAVASVVVVTAVASVVVVTAVASVVVVTAVASVVVVTAVASVVVVTAAASVVVVAAAASVVVVTAAASVVGCKYCHDSFKRDYGPWTAFRSLDYGFTRMKIHNNTHLYFEQVSIDKDYEVIDKVWLIKDTHGPASFQDAPQTSSQQPSDKKMRVNKIRNSGSEISQAVTDMIKNYYSKLKGVKDPYL</sequence>
<dbReference type="PANTHER" id="PTHR45867">
    <property type="entry name" value="PURPLE ACID PHOSPHATASE"/>
    <property type="match status" value="1"/>
</dbReference>
<dbReference type="InParanoid" id="A7SDQ1"/>